<dbReference type="InterPro" id="IPR045584">
    <property type="entry name" value="Pilin-like"/>
</dbReference>
<accession>A0A7Y5ANL6</accession>
<dbReference type="EMBL" id="JABSOD010000001">
    <property type="protein sequence ID" value="NRQ41240.1"/>
    <property type="molecule type" value="Genomic_DNA"/>
</dbReference>
<evidence type="ECO:0000256" key="1">
    <source>
        <dbReference type="ARBA" id="ARBA00004377"/>
    </source>
</evidence>
<evidence type="ECO:0000256" key="4">
    <source>
        <dbReference type="ARBA" id="ARBA00022481"/>
    </source>
</evidence>
<dbReference type="AlphaFoldDB" id="A0A7Y5ANL6"/>
<feature type="domain" description="General secretion pathway GspH" evidence="12">
    <location>
        <begin position="44"/>
        <end position="173"/>
    </location>
</feature>
<dbReference type="GO" id="GO:0005886">
    <property type="term" value="C:plasma membrane"/>
    <property type="evidence" value="ECO:0007669"/>
    <property type="project" value="UniProtKB-SubCell"/>
</dbReference>
<dbReference type="SUPFAM" id="SSF54523">
    <property type="entry name" value="Pili subunits"/>
    <property type="match status" value="1"/>
</dbReference>
<evidence type="ECO:0000256" key="10">
    <source>
        <dbReference type="ARBA" id="ARBA00030775"/>
    </source>
</evidence>
<feature type="transmembrane region" description="Helical" evidence="11">
    <location>
        <begin position="12"/>
        <end position="32"/>
    </location>
</feature>
<evidence type="ECO:0000313" key="13">
    <source>
        <dbReference type="EMBL" id="NRQ41240.1"/>
    </source>
</evidence>
<dbReference type="InterPro" id="IPR022346">
    <property type="entry name" value="T2SS_GspH"/>
</dbReference>
<dbReference type="Proteomes" id="UP000523161">
    <property type="component" value="Unassembled WGS sequence"/>
</dbReference>
<evidence type="ECO:0000256" key="8">
    <source>
        <dbReference type="ARBA" id="ARBA00023136"/>
    </source>
</evidence>
<proteinExistence type="inferred from homology"/>
<evidence type="ECO:0000259" key="12">
    <source>
        <dbReference type="Pfam" id="PF12019"/>
    </source>
</evidence>
<evidence type="ECO:0000256" key="3">
    <source>
        <dbReference type="ARBA" id="ARBA00022475"/>
    </source>
</evidence>
<dbReference type="GO" id="GO:0015628">
    <property type="term" value="P:protein secretion by the type II secretion system"/>
    <property type="evidence" value="ECO:0007669"/>
    <property type="project" value="InterPro"/>
</dbReference>
<evidence type="ECO:0000313" key="14">
    <source>
        <dbReference type="Proteomes" id="UP000523161"/>
    </source>
</evidence>
<sequence length="188" mass="19641">MRTKNIQGFTVLELMVSTIVLLIVLMIAVPAFTGLVQNNRLTGQVNHLVAGLNLAKAEAVKRNQAVLFCHSADATTCSAPSADGWQGWLVGQAQPRPNTGIVAGSVVTSGVLESEQITILAGAAINLAAGEIRFLPQGLIRNNNNAPLTSAIRVCMANAEGDNVRDIGISSGGQIDVTSRELNGCQVP</sequence>
<protein>
    <recommendedName>
        <fullName evidence="2">Type II secretion system protein H</fullName>
    </recommendedName>
    <alternativeName>
        <fullName evidence="10">General secretion pathway protein H</fullName>
    </alternativeName>
</protein>
<evidence type="ECO:0000256" key="2">
    <source>
        <dbReference type="ARBA" id="ARBA00021549"/>
    </source>
</evidence>
<comment type="similarity">
    <text evidence="9">Belongs to the GSP H family.</text>
</comment>
<keyword evidence="4" id="KW-0488">Methylation</keyword>
<comment type="subcellular location">
    <subcellularLocation>
        <location evidence="1">Cell inner membrane</location>
        <topology evidence="1">Single-pass membrane protein</topology>
    </subcellularLocation>
</comment>
<organism evidence="13 14">
    <name type="scientific">Rheinheimera lutimaris</name>
    <dbReference type="NCBI Taxonomy" id="2740584"/>
    <lineage>
        <taxon>Bacteria</taxon>
        <taxon>Pseudomonadati</taxon>
        <taxon>Pseudomonadota</taxon>
        <taxon>Gammaproteobacteria</taxon>
        <taxon>Chromatiales</taxon>
        <taxon>Chromatiaceae</taxon>
        <taxon>Rheinheimera</taxon>
    </lineage>
</organism>
<dbReference type="RefSeq" id="WP_173499483.1">
    <property type="nucleotide sequence ID" value="NZ_JABSOD010000001.1"/>
</dbReference>
<dbReference type="Gene3D" id="3.55.40.10">
    <property type="entry name" value="minor pseudopilin epsh domain"/>
    <property type="match status" value="1"/>
</dbReference>
<keyword evidence="3" id="KW-1003">Cell membrane</keyword>
<dbReference type="Pfam" id="PF12019">
    <property type="entry name" value="GspH"/>
    <property type="match status" value="1"/>
</dbReference>
<reference evidence="13 14" key="1">
    <citation type="submission" date="2020-06" db="EMBL/GenBank/DDBJ databases">
        <title>Rheinheimera sp. nov., a marine bacterium isolated from coastal.</title>
        <authorList>
            <person name="Yu Q."/>
            <person name="Qi Y."/>
            <person name="Pu J."/>
        </authorList>
    </citation>
    <scope>NUCLEOTIDE SEQUENCE [LARGE SCALE GENOMIC DNA]</scope>
    <source>
        <strain evidence="13 14">YQF-2</strain>
    </source>
</reference>
<keyword evidence="8 11" id="KW-0472">Membrane</keyword>
<keyword evidence="14" id="KW-1185">Reference proteome</keyword>
<comment type="caution">
    <text evidence="13">The sequence shown here is derived from an EMBL/GenBank/DDBJ whole genome shotgun (WGS) entry which is preliminary data.</text>
</comment>
<dbReference type="GO" id="GO:0015627">
    <property type="term" value="C:type II protein secretion system complex"/>
    <property type="evidence" value="ECO:0007669"/>
    <property type="project" value="InterPro"/>
</dbReference>
<keyword evidence="6 11" id="KW-0812">Transmembrane</keyword>
<evidence type="ECO:0000256" key="7">
    <source>
        <dbReference type="ARBA" id="ARBA00022989"/>
    </source>
</evidence>
<evidence type="ECO:0000256" key="9">
    <source>
        <dbReference type="ARBA" id="ARBA00025772"/>
    </source>
</evidence>
<keyword evidence="7 11" id="KW-1133">Transmembrane helix</keyword>
<evidence type="ECO:0000256" key="6">
    <source>
        <dbReference type="ARBA" id="ARBA00022692"/>
    </source>
</evidence>
<keyword evidence="5" id="KW-0997">Cell inner membrane</keyword>
<name>A0A7Y5ANL6_9GAMM</name>
<gene>
    <name evidence="13" type="ORF">HRH59_01435</name>
</gene>
<evidence type="ECO:0000256" key="11">
    <source>
        <dbReference type="SAM" id="Phobius"/>
    </source>
</evidence>
<evidence type="ECO:0000256" key="5">
    <source>
        <dbReference type="ARBA" id="ARBA00022519"/>
    </source>
</evidence>